<reference evidence="2 3" key="1">
    <citation type="submission" date="2018-08" db="EMBL/GenBank/DDBJ databases">
        <title>Bacillus jemisoniae sp. nov., Bacillus chryseoplanitiae sp. nov., Bacillus resnikiae sp. nov., and Bacillus frankliniae sp. nov., isolated from Viking spacecraft and associated surfaces.</title>
        <authorList>
            <person name="Seuylemezian A."/>
            <person name="Vaishampayan P."/>
        </authorList>
    </citation>
    <scope>NUCLEOTIDE SEQUENCE [LARGE SCALE GENOMIC DNA]</scope>
    <source>
        <strain evidence="2 3">MA001</strain>
    </source>
</reference>
<organism evidence="2 3">
    <name type="scientific">Peribacillus asahii</name>
    <dbReference type="NCBI Taxonomy" id="228899"/>
    <lineage>
        <taxon>Bacteria</taxon>
        <taxon>Bacillati</taxon>
        <taxon>Bacillota</taxon>
        <taxon>Bacilli</taxon>
        <taxon>Bacillales</taxon>
        <taxon>Bacillaceae</taxon>
        <taxon>Peribacillus</taxon>
    </lineage>
</organism>
<accession>A0A398BCM4</accession>
<proteinExistence type="predicted"/>
<sequence length="128" mass="15015">MKILQNVIVTQVLTESSKNELLDAYKSKRLQLQKESEQLRFELKKLEKTRHTQPTTLKSHFEKEINNRLEKIKLVEFQMEQLEILPIGSELKEREVQSLVDVQVGANWEELTKTKTIVIKDGIVSEIR</sequence>
<evidence type="ECO:0008006" key="4">
    <source>
        <dbReference type="Google" id="ProtNLM"/>
    </source>
</evidence>
<evidence type="ECO:0000256" key="1">
    <source>
        <dbReference type="SAM" id="Coils"/>
    </source>
</evidence>
<dbReference type="RefSeq" id="WP_119116585.1">
    <property type="nucleotide sequence ID" value="NZ_QWVS01000013.1"/>
</dbReference>
<gene>
    <name evidence="2" type="ORF">D1953_07730</name>
</gene>
<keyword evidence="1" id="KW-0175">Coiled coil</keyword>
<dbReference type="Pfam" id="PF11068">
    <property type="entry name" value="YlqD"/>
    <property type="match status" value="1"/>
</dbReference>
<dbReference type="InterPro" id="IPR021297">
    <property type="entry name" value="YlqD"/>
</dbReference>
<comment type="caution">
    <text evidence="2">The sequence shown here is derived from an EMBL/GenBank/DDBJ whole genome shotgun (WGS) entry which is preliminary data.</text>
</comment>
<evidence type="ECO:0000313" key="2">
    <source>
        <dbReference type="EMBL" id="RID87191.1"/>
    </source>
</evidence>
<dbReference type="Proteomes" id="UP000266016">
    <property type="component" value="Unassembled WGS sequence"/>
</dbReference>
<dbReference type="AlphaFoldDB" id="A0A398BCM4"/>
<feature type="coiled-coil region" evidence="1">
    <location>
        <begin position="18"/>
        <end position="49"/>
    </location>
</feature>
<name>A0A398BCM4_9BACI</name>
<dbReference type="EMBL" id="QWVS01000013">
    <property type="protein sequence ID" value="RID87191.1"/>
    <property type="molecule type" value="Genomic_DNA"/>
</dbReference>
<evidence type="ECO:0000313" key="3">
    <source>
        <dbReference type="Proteomes" id="UP000266016"/>
    </source>
</evidence>
<keyword evidence="3" id="KW-1185">Reference proteome</keyword>
<dbReference type="Gene3D" id="6.10.140.1110">
    <property type="match status" value="1"/>
</dbReference>
<protein>
    <recommendedName>
        <fullName evidence="4">YlqD protein</fullName>
    </recommendedName>
</protein>